<reference evidence="2" key="1">
    <citation type="journal article" date="2022" name="Mol. Ecol. Resour.">
        <title>The genomes of chicory, endive, great burdock and yacon provide insights into Asteraceae palaeo-polyploidization history and plant inulin production.</title>
        <authorList>
            <person name="Fan W."/>
            <person name="Wang S."/>
            <person name="Wang H."/>
            <person name="Wang A."/>
            <person name="Jiang F."/>
            <person name="Liu H."/>
            <person name="Zhao H."/>
            <person name="Xu D."/>
            <person name="Zhang Y."/>
        </authorList>
    </citation>
    <scope>NUCLEOTIDE SEQUENCE [LARGE SCALE GENOMIC DNA]</scope>
    <source>
        <strain evidence="2">cv. Punajuju</strain>
    </source>
</reference>
<protein>
    <submittedName>
        <fullName evidence="1">Uncharacterized protein</fullName>
    </submittedName>
</protein>
<organism evidence="1 2">
    <name type="scientific">Cichorium intybus</name>
    <name type="common">Chicory</name>
    <dbReference type="NCBI Taxonomy" id="13427"/>
    <lineage>
        <taxon>Eukaryota</taxon>
        <taxon>Viridiplantae</taxon>
        <taxon>Streptophyta</taxon>
        <taxon>Embryophyta</taxon>
        <taxon>Tracheophyta</taxon>
        <taxon>Spermatophyta</taxon>
        <taxon>Magnoliopsida</taxon>
        <taxon>eudicotyledons</taxon>
        <taxon>Gunneridae</taxon>
        <taxon>Pentapetalae</taxon>
        <taxon>asterids</taxon>
        <taxon>campanulids</taxon>
        <taxon>Asterales</taxon>
        <taxon>Asteraceae</taxon>
        <taxon>Cichorioideae</taxon>
        <taxon>Cichorieae</taxon>
        <taxon>Cichoriinae</taxon>
        <taxon>Cichorium</taxon>
    </lineage>
</organism>
<accession>A0ACB9CYC4</accession>
<gene>
    <name evidence="1" type="ORF">L2E82_29620</name>
</gene>
<evidence type="ECO:0000313" key="1">
    <source>
        <dbReference type="EMBL" id="KAI3739221.1"/>
    </source>
</evidence>
<keyword evidence="2" id="KW-1185">Reference proteome</keyword>
<dbReference type="EMBL" id="CM042013">
    <property type="protein sequence ID" value="KAI3739221.1"/>
    <property type="molecule type" value="Genomic_DNA"/>
</dbReference>
<name>A0ACB9CYC4_CICIN</name>
<comment type="caution">
    <text evidence="1">The sequence shown here is derived from an EMBL/GenBank/DDBJ whole genome shotgun (WGS) entry which is preliminary data.</text>
</comment>
<evidence type="ECO:0000313" key="2">
    <source>
        <dbReference type="Proteomes" id="UP001055811"/>
    </source>
</evidence>
<proteinExistence type="predicted"/>
<sequence>MDQWNKALIEVADLKGKDVKNRLEMEFIEEIVKDIYHRLQVPLRTPLPLLIGMDYSVTFVTSWLKDASSHTTDILTILGIGGIGKTTLAKYVYLSHFHEFDRSSYIADISRRCNDKYNGLLELQKQLCEDILKTSSSQLHDVSIYTSKIESALARKKVFLVLDDIDSVHQLDALLGNKVLHPGSKIIITTKDAWVTENCTLFKKNVKPKHAKHLLQGLYETASRKLLCLHAFICNTPKAGYEELLEKYQRYCGGHPLALEVLGKSLHNRDLPYWEDTLKWLKKETASPVNNVLRMSFDSLPSKNDKDLFKHIACFFVGMNRDDTETILKACNINISSGITNLIDRCLLSIGWDNRLMMHQLLQEMGRFVVHEESPDKPWKRSRLWCTEESIEVLKQEKGKGNVIGLSLDTQRLEKENLHATFEMKTNALRNMANLMLLQLNFVQINGSYKNFPEGLRWLCMHGFPLKSIPSDLRMENVVALDLSHSSIESFDICYSNVQRVQKRQKQLDGSCSKDKRLLKSLKILNLSFCEQLRSLGSFDQLPKLEKLILTHCNGLLEVCESIEQCRELVFVDMSYCNKFENLPRITCMLKNVKTLLLEGCDLVESRLEITDMDSQVMLKAKNTKTSSSANLEVIPSDFKLFAISLPRNLVKLSFANNNLSSESFPMDFSFLYMLRELYLDGNPIVSLPSCVRTLPRLEMLSMIECKMLTSIQHPPRTLRYLHFYLERNKHLVRKVKVLFDFDPQMSPLNFTSNLLMFASSPFEFEGMVKVQPMAGVEEKVLRSLGWTKLEFLNRRYVGTSTSYTEVEKSEIQMYYEFGIFSTIYGGEEMPNWITDRSTRSSISFTIPSSYNNLTGLNFCYVRAPLIVIENSTFMGQQSIELQTITISNITKMRTWMYNHYITAVNVGRDSVILLSHWMFGMNEMECGDHVTVTISEPNKFIRECGVSFVYDDEEEDVLGYYKSWNHIIGGDLTSFQLTTGEYILSKERILLHSFDMDLLHYNHPCGKGARFKEKLKFRAFSQRKSCNMRGRPLIKRR</sequence>
<dbReference type="Proteomes" id="UP001055811">
    <property type="component" value="Linkage Group LG05"/>
</dbReference>
<reference evidence="1 2" key="2">
    <citation type="journal article" date="2022" name="Mol. Ecol. Resour.">
        <title>The genomes of chicory, endive, great burdock and yacon provide insights into Asteraceae paleo-polyploidization history and plant inulin production.</title>
        <authorList>
            <person name="Fan W."/>
            <person name="Wang S."/>
            <person name="Wang H."/>
            <person name="Wang A."/>
            <person name="Jiang F."/>
            <person name="Liu H."/>
            <person name="Zhao H."/>
            <person name="Xu D."/>
            <person name="Zhang Y."/>
        </authorList>
    </citation>
    <scope>NUCLEOTIDE SEQUENCE [LARGE SCALE GENOMIC DNA]</scope>
    <source>
        <strain evidence="2">cv. Punajuju</strain>
        <tissue evidence="1">Leaves</tissue>
    </source>
</reference>